<dbReference type="STRING" id="70996.SE18_08485"/>
<dbReference type="AlphaFoldDB" id="A0A0P6YDB6"/>
<dbReference type="OrthoDB" id="54290at2"/>
<dbReference type="Pfam" id="PF03237">
    <property type="entry name" value="Terminase_6N"/>
    <property type="match status" value="1"/>
</dbReference>
<gene>
    <name evidence="1" type="ORF">SE18_08485</name>
</gene>
<dbReference type="Gene3D" id="3.30.420.280">
    <property type="match status" value="1"/>
</dbReference>
<dbReference type="Gene3D" id="3.40.50.300">
    <property type="entry name" value="P-loop containing nucleotide triphosphate hydrolases"/>
    <property type="match status" value="1"/>
</dbReference>
<evidence type="ECO:0000313" key="1">
    <source>
        <dbReference type="EMBL" id="KPL89982.1"/>
    </source>
</evidence>
<organism evidence="1 2">
    <name type="scientific">Herpetosiphon geysericola</name>
    <dbReference type="NCBI Taxonomy" id="70996"/>
    <lineage>
        <taxon>Bacteria</taxon>
        <taxon>Bacillati</taxon>
        <taxon>Chloroflexota</taxon>
        <taxon>Chloroflexia</taxon>
        <taxon>Herpetosiphonales</taxon>
        <taxon>Herpetosiphonaceae</taxon>
        <taxon>Herpetosiphon</taxon>
    </lineage>
</organism>
<sequence>MSVPQLWTTTNGRLELDLHYGQTQAWESERRFIAVIAGTQSGKTSFGPQWLYREIKLRGPGDYMVVTPTYPLLEVKALPEFRRLFEQTLKLGRYYGSPVRRFEFSKAGAKRMFGLNADTTTVFFGYAADPESLESATAKAVWCDEAGQKKFKLASWEALQRRLSLNQGRALITTTPYDLGWLKVLHDKWLKGDKTIEVVNFASIMNPVFPREEYKRAKAELPLWKFRMFYQGLFERPAGLIYGAFKPEIHKVPRFTIPDDWQRYLGLDFGGVNTAGLFFAEEPTSNKLYLYREYKAGEKTAAEHARDLRKGEPMIPICVGGSKSEGQWRREFRMAGLPVNEPDIKEVEIGINRVFGAHARNEIFVFDDCEGYLAEKGSYSRALDKEGEPTEEIEDKSTFHFMDAERYIIGRIRRGIV</sequence>
<proteinExistence type="predicted"/>
<evidence type="ECO:0000313" key="2">
    <source>
        <dbReference type="Proteomes" id="UP000050277"/>
    </source>
</evidence>
<comment type="caution">
    <text evidence="1">The sequence shown here is derived from an EMBL/GenBank/DDBJ whole genome shotgun (WGS) entry which is preliminary data.</text>
</comment>
<reference evidence="1 2" key="1">
    <citation type="submission" date="2015-07" db="EMBL/GenBank/DDBJ databases">
        <title>Whole genome sequence of Herpetosiphon geysericola DSM 7119.</title>
        <authorList>
            <person name="Hemp J."/>
            <person name="Ward L.M."/>
            <person name="Pace L.A."/>
            <person name="Fischer W.W."/>
        </authorList>
    </citation>
    <scope>NUCLEOTIDE SEQUENCE [LARGE SCALE GENOMIC DNA]</scope>
    <source>
        <strain evidence="1 2">DSM 7119</strain>
    </source>
</reference>
<dbReference type="RefSeq" id="WP_054534011.1">
    <property type="nucleotide sequence ID" value="NZ_LGKP01000014.1"/>
</dbReference>
<dbReference type="PATRIC" id="fig|70996.4.peg.3746"/>
<dbReference type="Proteomes" id="UP000050277">
    <property type="component" value="Unassembled WGS sequence"/>
</dbReference>
<keyword evidence="2" id="KW-1185">Reference proteome</keyword>
<dbReference type="InterPro" id="IPR027417">
    <property type="entry name" value="P-loop_NTPase"/>
</dbReference>
<protein>
    <submittedName>
        <fullName evidence="1">Terminase</fullName>
    </submittedName>
</protein>
<name>A0A0P6YDB6_9CHLR</name>
<dbReference type="EMBL" id="LGKP01000014">
    <property type="protein sequence ID" value="KPL89982.1"/>
    <property type="molecule type" value="Genomic_DNA"/>
</dbReference>
<accession>A0A0P6YDB6</accession>